<evidence type="ECO:0000313" key="1">
    <source>
        <dbReference type="EMBL" id="KZD71153.1"/>
    </source>
</evidence>
<evidence type="ECO:0000313" key="2">
    <source>
        <dbReference type="Proteomes" id="UP000076482"/>
    </source>
</evidence>
<gene>
    <name evidence="1" type="ORF">B4088_0883</name>
</gene>
<reference evidence="1 2" key="1">
    <citation type="submission" date="2015-09" db="EMBL/GenBank/DDBJ databases">
        <title>Bacillus cereus food isolates.</title>
        <authorList>
            <person name="Boekhorst J."/>
        </authorList>
    </citation>
    <scope>NUCLEOTIDE SEQUENCE [LARGE SCALE GENOMIC DNA]</scope>
    <source>
        <strain evidence="1 2">B4088</strain>
    </source>
</reference>
<dbReference type="PATRIC" id="fig|1396.535.peg.951"/>
<organism evidence="1 2">
    <name type="scientific">Bacillus cereus</name>
    <dbReference type="NCBI Taxonomy" id="1396"/>
    <lineage>
        <taxon>Bacteria</taxon>
        <taxon>Bacillati</taxon>
        <taxon>Bacillota</taxon>
        <taxon>Bacilli</taxon>
        <taxon>Bacillales</taxon>
        <taxon>Bacillaceae</taxon>
        <taxon>Bacillus</taxon>
        <taxon>Bacillus cereus group</taxon>
    </lineage>
</organism>
<sequence>MDFEIEYDKLFDITSPDEQLAHSEELVMKAEIEGQIGWVYLIAMFRSEVLYKIGRYKEFLVSFDWCWNTYLKNAKIIPEEEAVEILNHYRWAIQLLVELPQIERETIMKSLEEFNDHVEKQRFSKRSVYFLYYQVLSAMNDFKEADKYWDKWRQEEIDELTVCPICESHEVIMNEIRNGNVDGALELFRDIEESEQTCIFTPKQTYAEICVRLVQSHPEIAATIHQKGYFTIANDAKMMKWICLHTLFLTATDSPFAEVTWRNSHDLFEQGESRIGELYFLLSTFCLFNKNPELIDKYNFDIERVLFMLQESADLYDIRNENDGFQNIMNHFFEITQ</sequence>
<dbReference type="RefSeq" id="WP_063260054.1">
    <property type="nucleotide sequence ID" value="NZ_LJKE01000020.1"/>
</dbReference>
<dbReference type="AlphaFoldDB" id="A0A164QDF1"/>
<accession>A0A164QDF1</accession>
<dbReference type="Proteomes" id="UP000076482">
    <property type="component" value="Unassembled WGS sequence"/>
</dbReference>
<proteinExistence type="predicted"/>
<protein>
    <submittedName>
        <fullName evidence="1">Uncharacterized protein</fullName>
    </submittedName>
</protein>
<name>A0A164QDF1_BACCE</name>
<comment type="caution">
    <text evidence="1">The sequence shown here is derived from an EMBL/GenBank/DDBJ whole genome shotgun (WGS) entry which is preliminary data.</text>
</comment>
<dbReference type="EMBL" id="LJKE01000020">
    <property type="protein sequence ID" value="KZD71153.1"/>
    <property type="molecule type" value="Genomic_DNA"/>
</dbReference>